<feature type="compositionally biased region" description="Pro residues" evidence="1">
    <location>
        <begin position="430"/>
        <end position="439"/>
    </location>
</feature>
<feature type="region of interest" description="Disordered" evidence="1">
    <location>
        <begin position="285"/>
        <end position="529"/>
    </location>
</feature>
<feature type="compositionally biased region" description="Polar residues" evidence="1">
    <location>
        <begin position="746"/>
        <end position="756"/>
    </location>
</feature>
<keyword evidence="3" id="KW-1185">Reference proteome</keyword>
<evidence type="ECO:0000313" key="3">
    <source>
        <dbReference type="Proteomes" id="UP000239494"/>
    </source>
</evidence>
<feature type="region of interest" description="Disordered" evidence="1">
    <location>
        <begin position="654"/>
        <end position="694"/>
    </location>
</feature>
<evidence type="ECO:0000313" key="2">
    <source>
        <dbReference type="EMBL" id="PRY38972.1"/>
    </source>
</evidence>
<organism evidence="2 3">
    <name type="scientific">Umezawaea tangerina</name>
    <dbReference type="NCBI Taxonomy" id="84725"/>
    <lineage>
        <taxon>Bacteria</taxon>
        <taxon>Bacillati</taxon>
        <taxon>Actinomycetota</taxon>
        <taxon>Actinomycetes</taxon>
        <taxon>Pseudonocardiales</taxon>
        <taxon>Pseudonocardiaceae</taxon>
        <taxon>Umezawaea</taxon>
    </lineage>
</organism>
<feature type="compositionally biased region" description="Basic and acidic residues" evidence="1">
    <location>
        <begin position="773"/>
        <end position="801"/>
    </location>
</feature>
<feature type="region of interest" description="Disordered" evidence="1">
    <location>
        <begin position="584"/>
        <end position="641"/>
    </location>
</feature>
<protein>
    <submittedName>
        <fullName evidence="2">Uncharacterized protein</fullName>
    </submittedName>
</protein>
<dbReference type="AlphaFoldDB" id="A0A2T0SZX4"/>
<gene>
    <name evidence="2" type="ORF">CLV43_108372</name>
</gene>
<sequence>MADDNPGFTIQNGTFFATGDGSGLKKEDYDNWDWHRIEAAITGFSSVPPDMKVDFSSGPSNPSTLWNAALAFRSVQEILFQIGSTTREQAKTLAGEDGYWKGEAATAFLQLMTQFGNAFTSHARQLAGGPAHISPVPESLWAAGSYLDWARRTIYEIDAHYGNEAIKVATMFGSAVVDELIMDNKMVKISSYPFIVAMMEADMRKVLKILAAEYEKSKFDNTLVSVPTPGSGTGPPPPNKPFVTSERPPALGPPFTGIEAPMEVQPPPGLGIPPELGSAMHVPAGMAEGPGLSPFDQAALTGPGSGAGRPPGFEPTGFPAMVPPSFDGPPASEGVGAPPSLQPFAPSSLPPSGSGLNGSGPGNRVNLPSGQKPGSGAGATSPNLPELEPFEPSEPPDLADWAADKALDSLDSADQRGAGVPGGALGGMPMMPPMSPPAGPGAGGSERSDASGLLGGEVASWEGADLAGIGDPEALADLAEGKEKWEAPSLGAGVPGGMPMVPPMSPPAGSGAGGSERSDASGLLGGEVASWEGADLAGIGDPVADEALPEGEAQTWASVMSSGVPVDGLLLEVPNESVEPVVNGFGEPDDRVHGRPVAPGVPDGDTAAWEGASAPGQPLGTATRSASLLPGAPVLPAPAAPVVSNVPARADSSALIADDRASSAVPSDPGASRQEDERGGPGSGVPLPPESLEERIAVVRPPDADEDFGAWDVPASTGLLWAVPAPGRTAEDDDEAEPHTPDHTVRGTTPWESVTNHAAARSAVDVKALGSRSFRDGSEFLPRPDRPEDLRRCGSAEHDAEAQPAEEEVARAAEEGETAEEEQTPTSADLLRQDGGAWAEASRPRTTGVIE</sequence>
<accession>A0A2T0SZX4</accession>
<comment type="caution">
    <text evidence="2">The sequence shown here is derived from an EMBL/GenBank/DDBJ whole genome shotgun (WGS) entry which is preliminary data.</text>
</comment>
<dbReference type="EMBL" id="PVTF01000008">
    <property type="protein sequence ID" value="PRY38972.1"/>
    <property type="molecule type" value="Genomic_DNA"/>
</dbReference>
<reference evidence="2 3" key="1">
    <citation type="submission" date="2018-03" db="EMBL/GenBank/DDBJ databases">
        <title>Genomic Encyclopedia of Archaeal and Bacterial Type Strains, Phase II (KMG-II): from individual species to whole genera.</title>
        <authorList>
            <person name="Goeker M."/>
        </authorList>
    </citation>
    <scope>NUCLEOTIDE SEQUENCE [LARGE SCALE GENOMIC DNA]</scope>
    <source>
        <strain evidence="2 3">DSM 44720</strain>
    </source>
</reference>
<proteinExistence type="predicted"/>
<feature type="region of interest" description="Disordered" evidence="1">
    <location>
        <begin position="725"/>
        <end position="851"/>
    </location>
</feature>
<evidence type="ECO:0000256" key="1">
    <source>
        <dbReference type="SAM" id="MobiDB-lite"/>
    </source>
</evidence>
<name>A0A2T0SZX4_9PSEU</name>
<dbReference type="Proteomes" id="UP000239494">
    <property type="component" value="Unassembled WGS sequence"/>
</dbReference>
<dbReference type="SUPFAM" id="SSF140453">
    <property type="entry name" value="EsxAB dimer-like"/>
    <property type="match status" value="1"/>
</dbReference>
<dbReference type="InterPro" id="IPR036689">
    <property type="entry name" value="ESAT-6-like_sf"/>
</dbReference>